<dbReference type="Pfam" id="PF02590">
    <property type="entry name" value="SPOUT_MTase"/>
    <property type="match status" value="1"/>
</dbReference>
<dbReference type="EC" id="2.1.1.177" evidence="5"/>
<reference evidence="5" key="1">
    <citation type="submission" date="2016-10" db="EMBL/GenBank/DDBJ databases">
        <title>Sequence of Gallionella enrichment culture.</title>
        <authorList>
            <person name="Poehlein A."/>
            <person name="Muehling M."/>
            <person name="Daniel R."/>
        </authorList>
    </citation>
    <scope>NUCLEOTIDE SEQUENCE</scope>
</reference>
<dbReference type="InterPro" id="IPR029028">
    <property type="entry name" value="Alpha/beta_knot_MTases"/>
</dbReference>
<dbReference type="InterPro" id="IPR029026">
    <property type="entry name" value="tRNA_m1G_MTases_N"/>
</dbReference>
<evidence type="ECO:0000256" key="4">
    <source>
        <dbReference type="ARBA" id="ARBA00038303"/>
    </source>
</evidence>
<protein>
    <submittedName>
        <fullName evidence="5">Ribosomal RNA large subunit methyltransferase H</fullName>
        <ecNumber evidence="5">2.1.1.177</ecNumber>
    </submittedName>
</protein>
<dbReference type="Gene3D" id="3.40.1280.10">
    <property type="match status" value="1"/>
</dbReference>
<keyword evidence="3" id="KW-0949">S-adenosyl-L-methionine</keyword>
<dbReference type="SUPFAM" id="SSF75217">
    <property type="entry name" value="alpha/beta knot"/>
    <property type="match status" value="1"/>
</dbReference>
<keyword evidence="2 5" id="KW-0808">Transferase</keyword>
<dbReference type="PIRSF" id="PIRSF004505">
    <property type="entry name" value="MT_bac"/>
    <property type="match status" value="1"/>
</dbReference>
<dbReference type="EMBL" id="MLJW01000656">
    <property type="protein sequence ID" value="OIQ83966.1"/>
    <property type="molecule type" value="Genomic_DNA"/>
</dbReference>
<evidence type="ECO:0000256" key="1">
    <source>
        <dbReference type="ARBA" id="ARBA00022603"/>
    </source>
</evidence>
<dbReference type="PANTHER" id="PTHR33603:SF1">
    <property type="entry name" value="RIBOSOMAL RNA LARGE SUBUNIT METHYLTRANSFERASE H"/>
    <property type="match status" value="1"/>
</dbReference>
<dbReference type="AlphaFoldDB" id="A0A1J5QKD7"/>
<gene>
    <name evidence="5" type="primary">rlmH_9</name>
    <name evidence="5" type="ORF">GALL_342210</name>
</gene>
<evidence type="ECO:0000256" key="2">
    <source>
        <dbReference type="ARBA" id="ARBA00022679"/>
    </source>
</evidence>
<comment type="caution">
    <text evidence="5">The sequence shown here is derived from an EMBL/GenBank/DDBJ whole genome shotgun (WGS) entry which is preliminary data.</text>
</comment>
<organism evidence="5">
    <name type="scientific">mine drainage metagenome</name>
    <dbReference type="NCBI Taxonomy" id="410659"/>
    <lineage>
        <taxon>unclassified sequences</taxon>
        <taxon>metagenomes</taxon>
        <taxon>ecological metagenomes</taxon>
    </lineage>
</organism>
<proteinExistence type="inferred from homology"/>
<dbReference type="InterPro" id="IPR003742">
    <property type="entry name" value="RlmH-like"/>
</dbReference>
<comment type="similarity">
    <text evidence="4">Belongs to the RNA methyltransferase RlmH family.</text>
</comment>
<dbReference type="HAMAP" id="MF_00658">
    <property type="entry name" value="23SrRNA_methyltr_H"/>
    <property type="match status" value="1"/>
</dbReference>
<accession>A0A1J5QKD7</accession>
<dbReference type="GO" id="GO:0008168">
    <property type="term" value="F:methyltransferase activity"/>
    <property type="evidence" value="ECO:0007669"/>
    <property type="project" value="UniProtKB-KW"/>
</dbReference>
<dbReference type="PANTHER" id="PTHR33603">
    <property type="entry name" value="METHYLTRANSFERASE"/>
    <property type="match status" value="1"/>
</dbReference>
<dbReference type="NCBIfam" id="TIGR00246">
    <property type="entry name" value="tRNA_RlmH_YbeA"/>
    <property type="match status" value="1"/>
</dbReference>
<keyword evidence="1 5" id="KW-0489">Methyltransferase</keyword>
<dbReference type="CDD" id="cd18081">
    <property type="entry name" value="RlmH-like"/>
    <property type="match status" value="1"/>
</dbReference>
<dbReference type="NCBIfam" id="NF000986">
    <property type="entry name" value="PRK00103.1-4"/>
    <property type="match status" value="1"/>
</dbReference>
<sequence>MRIRIIAVGHKMPDWVTQGCAEYLKRMPRETTVEILELKPDKRAAGRTGDQVRVAEAQRILEAAGRDCLIALDERGQEPTTLLLADRMRQWLADGRDVALAVGGADGLHDKVKHAAEWQWSLSRLTLPHGMVRVLLAEQLYRAWSVLNNHPYHRGDT</sequence>
<evidence type="ECO:0000256" key="3">
    <source>
        <dbReference type="ARBA" id="ARBA00022691"/>
    </source>
</evidence>
<dbReference type="GO" id="GO:0006364">
    <property type="term" value="P:rRNA processing"/>
    <property type="evidence" value="ECO:0007669"/>
    <property type="project" value="InterPro"/>
</dbReference>
<name>A0A1J5QKD7_9ZZZZ</name>
<evidence type="ECO:0000313" key="5">
    <source>
        <dbReference type="EMBL" id="OIQ83966.1"/>
    </source>
</evidence>
<dbReference type="GO" id="GO:0032259">
    <property type="term" value="P:methylation"/>
    <property type="evidence" value="ECO:0007669"/>
    <property type="project" value="UniProtKB-KW"/>
</dbReference>